<comment type="caution">
    <text evidence="4">The sequence shown here is derived from an EMBL/GenBank/DDBJ whole genome shotgun (WGS) entry which is preliminary data.</text>
</comment>
<accession>A0A7W7YNF2</accession>
<feature type="domain" description="VWFA" evidence="3">
    <location>
        <begin position="90"/>
        <end position="182"/>
    </location>
</feature>
<evidence type="ECO:0000259" key="2">
    <source>
        <dbReference type="Pfam" id="PF07584"/>
    </source>
</evidence>
<organism evidence="4 5">
    <name type="scientific">Prosthecobacter dejongeii</name>
    <dbReference type="NCBI Taxonomy" id="48465"/>
    <lineage>
        <taxon>Bacteria</taxon>
        <taxon>Pseudomonadati</taxon>
        <taxon>Verrucomicrobiota</taxon>
        <taxon>Verrucomicrobiia</taxon>
        <taxon>Verrucomicrobiales</taxon>
        <taxon>Verrucomicrobiaceae</taxon>
        <taxon>Prosthecobacter</taxon>
    </lineage>
</organism>
<dbReference type="InterPro" id="IPR024163">
    <property type="entry name" value="Aerotolerance_reg_N"/>
</dbReference>
<reference evidence="4 5" key="1">
    <citation type="submission" date="2020-08" db="EMBL/GenBank/DDBJ databases">
        <title>Genomic Encyclopedia of Type Strains, Phase IV (KMG-IV): sequencing the most valuable type-strain genomes for metagenomic binning, comparative biology and taxonomic classification.</title>
        <authorList>
            <person name="Goeker M."/>
        </authorList>
    </citation>
    <scope>NUCLEOTIDE SEQUENCE [LARGE SCALE GENOMIC DNA]</scope>
    <source>
        <strain evidence="4 5">DSM 12251</strain>
    </source>
</reference>
<dbReference type="NCBIfam" id="TIGR02226">
    <property type="entry name" value="two_anch"/>
    <property type="match status" value="1"/>
</dbReference>
<dbReference type="EMBL" id="JACHIF010000008">
    <property type="protein sequence ID" value="MBB5039384.1"/>
    <property type="molecule type" value="Genomic_DNA"/>
</dbReference>
<dbReference type="InterPro" id="IPR002035">
    <property type="entry name" value="VWF_A"/>
</dbReference>
<evidence type="ECO:0000313" key="4">
    <source>
        <dbReference type="EMBL" id="MBB5039384.1"/>
    </source>
</evidence>
<name>A0A7W7YNF2_9BACT</name>
<keyword evidence="1" id="KW-1133">Transmembrane helix</keyword>
<evidence type="ECO:0000256" key="1">
    <source>
        <dbReference type="SAM" id="Phobius"/>
    </source>
</evidence>
<dbReference type="AlphaFoldDB" id="A0A7W7YNF2"/>
<proteinExistence type="predicted"/>
<dbReference type="Pfam" id="PF07584">
    <property type="entry name" value="BatA"/>
    <property type="match status" value="1"/>
</dbReference>
<feature type="domain" description="Aerotolerance regulator N-terminal" evidence="2">
    <location>
        <begin position="1"/>
        <end position="78"/>
    </location>
</feature>
<dbReference type="SUPFAM" id="SSF53300">
    <property type="entry name" value="vWA-like"/>
    <property type="match status" value="1"/>
</dbReference>
<keyword evidence="5" id="KW-1185">Reference proteome</keyword>
<gene>
    <name evidence="4" type="ORF">HNQ64_003656</name>
</gene>
<dbReference type="InterPro" id="IPR036465">
    <property type="entry name" value="vWFA_dom_sf"/>
</dbReference>
<protein>
    <recommendedName>
        <fullName evidence="6">N-terminal double-transmembrane domain-containing protein</fullName>
    </recommendedName>
</protein>
<keyword evidence="1" id="KW-0812">Transmembrane</keyword>
<sequence length="613" mass="66828">MQFLNPQLLHLAWLALIPLALYLFRKKARRVPVSTLLFFRSLSREHQESAWLRQLKKWLSLLLTLLVIWLGVLALGRPVGNAGNESTGAVIVVVDRSASMAAKDAAGKTRVEEARRLLRDRLNRLPDQVVISLVTYDAKAQVLLSRNRNRRECLRLLDEIRPVPVEGRTDAAVTVVRRLAELEKGTQVWHAGDTVWVDTAGLAYEFTGVALPSLTNVGITGFQIRQAPLARDRYEGFVKVTAASANAGKVTATLEVTLAGRLAQLRELELEPGKSSTLILPLEGVRGQRVEMRLKAAGDCLGWDDAVAAPLPNARPLVVAWVAEKPDPFTELAMTSMIEAGRIEMLKGSPAAWPMKDKPDVYVFEQWLPPEWPTDRPVIALNPLKSIGPVQVKPLQSAGLPHDSVRSVAPDHPVLFRVSPTRLAITQTGVLDLGSSFEPLWMAGAEPVLAAGEVNGQRLVVTAFSPAKSEQLALLPAFPLMLGNALYWCTEGDESAAGLKVQRPGDLLEEAGLIQWTEWDGTQFSDATDTAPSGLLAIQRLGAWQTAEGHTGASALASVQETDIPGSTSVASTTPLPKLSGASRFSDWSQMLIWSLLGVLLLESFLFHRKAVF</sequence>
<dbReference type="Gene3D" id="3.40.50.410">
    <property type="entry name" value="von Willebrand factor, type A domain"/>
    <property type="match status" value="1"/>
</dbReference>
<feature type="transmembrane region" description="Helical" evidence="1">
    <location>
        <begin position="6"/>
        <end position="24"/>
    </location>
</feature>
<evidence type="ECO:0000313" key="5">
    <source>
        <dbReference type="Proteomes" id="UP000534294"/>
    </source>
</evidence>
<dbReference type="PANTHER" id="PTHR37464">
    <property type="entry name" value="BLL2463 PROTEIN"/>
    <property type="match status" value="1"/>
</dbReference>
<dbReference type="Proteomes" id="UP000534294">
    <property type="component" value="Unassembled WGS sequence"/>
</dbReference>
<evidence type="ECO:0000259" key="3">
    <source>
        <dbReference type="Pfam" id="PF13519"/>
    </source>
</evidence>
<evidence type="ECO:0008006" key="6">
    <source>
        <dbReference type="Google" id="ProtNLM"/>
    </source>
</evidence>
<keyword evidence="1" id="KW-0472">Membrane</keyword>
<dbReference type="Pfam" id="PF13519">
    <property type="entry name" value="VWA_2"/>
    <property type="match status" value="1"/>
</dbReference>
<dbReference type="PANTHER" id="PTHR37464:SF1">
    <property type="entry name" value="BLL2463 PROTEIN"/>
    <property type="match status" value="1"/>
</dbReference>
<dbReference type="RefSeq" id="WP_184211112.1">
    <property type="nucleotide sequence ID" value="NZ_JACHIF010000008.1"/>
</dbReference>
<feature type="transmembrane region" description="Helical" evidence="1">
    <location>
        <begin position="58"/>
        <end position="76"/>
    </location>
</feature>
<dbReference type="InterPro" id="IPR011933">
    <property type="entry name" value="Double_TM_dom"/>
</dbReference>